<comment type="caution">
    <text evidence="2">The sequence shown here is derived from an EMBL/GenBank/DDBJ whole genome shotgun (WGS) entry which is preliminary data.</text>
</comment>
<dbReference type="EMBL" id="JBIAHM010000007">
    <property type="protein sequence ID" value="MFE9600867.1"/>
    <property type="molecule type" value="Genomic_DNA"/>
</dbReference>
<proteinExistence type="predicted"/>
<dbReference type="Proteomes" id="UP001601303">
    <property type="component" value="Unassembled WGS sequence"/>
</dbReference>
<protein>
    <submittedName>
        <fullName evidence="2">Uncharacterized protein</fullName>
    </submittedName>
</protein>
<keyword evidence="1" id="KW-0732">Signal</keyword>
<evidence type="ECO:0000313" key="3">
    <source>
        <dbReference type="Proteomes" id="UP001601303"/>
    </source>
</evidence>
<reference evidence="2 3" key="1">
    <citation type="submission" date="2024-10" db="EMBL/GenBank/DDBJ databases">
        <title>The Natural Products Discovery Center: Release of the First 8490 Sequenced Strains for Exploring Actinobacteria Biosynthetic Diversity.</title>
        <authorList>
            <person name="Kalkreuter E."/>
            <person name="Kautsar S.A."/>
            <person name="Yang D."/>
            <person name="Bader C.D."/>
            <person name="Teijaro C.N."/>
            <person name="Fluegel L."/>
            <person name="Davis C.M."/>
            <person name="Simpson J.R."/>
            <person name="Lauterbach L."/>
            <person name="Steele A.D."/>
            <person name="Gui C."/>
            <person name="Meng S."/>
            <person name="Li G."/>
            <person name="Viehrig K."/>
            <person name="Ye F."/>
            <person name="Su P."/>
            <person name="Kiefer A.F."/>
            <person name="Nichols A."/>
            <person name="Cepeda A.J."/>
            <person name="Yan W."/>
            <person name="Fan B."/>
            <person name="Jiang Y."/>
            <person name="Adhikari A."/>
            <person name="Zheng C.-J."/>
            <person name="Schuster L."/>
            <person name="Cowan T.M."/>
            <person name="Smanski M.J."/>
            <person name="Chevrette M.G."/>
            <person name="De Carvalho L.P.S."/>
            <person name="Shen B."/>
        </authorList>
    </citation>
    <scope>NUCLEOTIDE SEQUENCE [LARGE SCALE GENOMIC DNA]</scope>
    <source>
        <strain evidence="2 3">NPDC006488</strain>
    </source>
</reference>
<feature type="signal peptide" evidence="1">
    <location>
        <begin position="1"/>
        <end position="29"/>
    </location>
</feature>
<name>A0ABW6M5V3_9ACTN</name>
<evidence type="ECO:0000256" key="1">
    <source>
        <dbReference type="SAM" id="SignalP"/>
    </source>
</evidence>
<gene>
    <name evidence="2" type="ORF">ACFYNQ_20135</name>
</gene>
<evidence type="ECO:0000313" key="2">
    <source>
        <dbReference type="EMBL" id="MFE9600867.1"/>
    </source>
</evidence>
<keyword evidence="3" id="KW-1185">Reference proteome</keyword>
<accession>A0ABW6M5V3</accession>
<dbReference type="RefSeq" id="WP_388107671.1">
    <property type="nucleotide sequence ID" value="NZ_JBIAHM010000007.1"/>
</dbReference>
<sequence>MFKLRASLRAVTVAAMLVLGLVAVPQAVAAGQPAVPIAKTADAVTRAIAKADPQPAAAAATVCGTGYSLFRAVPLPEGTDPNLRLATLFSYENNGKGCAILDNNVGKSQYMYLHVCKVDNTGCSTDSGNFSEYAGPVYVASDVCAPVTAKMGATSSNLYINYATEYMFSCD</sequence>
<feature type="chain" id="PRO_5046716248" evidence="1">
    <location>
        <begin position="30"/>
        <end position="171"/>
    </location>
</feature>
<organism evidence="2 3">
    <name type="scientific">Streptomyces hokutonensis</name>
    <dbReference type="NCBI Taxonomy" id="1306990"/>
    <lineage>
        <taxon>Bacteria</taxon>
        <taxon>Bacillati</taxon>
        <taxon>Actinomycetota</taxon>
        <taxon>Actinomycetes</taxon>
        <taxon>Kitasatosporales</taxon>
        <taxon>Streptomycetaceae</taxon>
        <taxon>Streptomyces</taxon>
    </lineage>
</organism>